<keyword evidence="2" id="KW-1185">Reference proteome</keyword>
<dbReference type="Proteomes" id="UP001178461">
    <property type="component" value="Chromosome 2"/>
</dbReference>
<gene>
    <name evidence="1" type="ORF">PODLI_1B002129</name>
</gene>
<dbReference type="AlphaFoldDB" id="A0AA35P151"/>
<protein>
    <submittedName>
        <fullName evidence="1">Uncharacterized protein</fullName>
    </submittedName>
</protein>
<sequence>MEITAKAKFTVHLICSRDPGSRRSFPSLYRANVDIHQQNSNEGLRELLSLSPYIEDFKHDLIAGGLFKFCSHPPLSLWLAQSKVTPSVPSGEPKSMSNCQFHGWVKTGLSAS</sequence>
<evidence type="ECO:0000313" key="2">
    <source>
        <dbReference type="Proteomes" id="UP001178461"/>
    </source>
</evidence>
<organism evidence="1 2">
    <name type="scientific">Podarcis lilfordi</name>
    <name type="common">Lilford's wall lizard</name>
    <dbReference type="NCBI Taxonomy" id="74358"/>
    <lineage>
        <taxon>Eukaryota</taxon>
        <taxon>Metazoa</taxon>
        <taxon>Chordata</taxon>
        <taxon>Craniata</taxon>
        <taxon>Vertebrata</taxon>
        <taxon>Euteleostomi</taxon>
        <taxon>Lepidosauria</taxon>
        <taxon>Squamata</taxon>
        <taxon>Bifurcata</taxon>
        <taxon>Unidentata</taxon>
        <taxon>Episquamata</taxon>
        <taxon>Laterata</taxon>
        <taxon>Lacertibaenia</taxon>
        <taxon>Lacertidae</taxon>
        <taxon>Podarcis</taxon>
    </lineage>
</organism>
<proteinExistence type="predicted"/>
<accession>A0AA35P151</accession>
<evidence type="ECO:0000313" key="1">
    <source>
        <dbReference type="EMBL" id="CAI5768458.1"/>
    </source>
</evidence>
<dbReference type="EMBL" id="OX395127">
    <property type="protein sequence ID" value="CAI5768458.1"/>
    <property type="molecule type" value="Genomic_DNA"/>
</dbReference>
<name>A0AA35P151_9SAUR</name>
<reference evidence="1" key="1">
    <citation type="submission" date="2022-12" db="EMBL/GenBank/DDBJ databases">
        <authorList>
            <person name="Alioto T."/>
            <person name="Alioto T."/>
            <person name="Gomez Garrido J."/>
        </authorList>
    </citation>
    <scope>NUCLEOTIDE SEQUENCE</scope>
</reference>